<feature type="repeat" description="CSPG" evidence="5">
    <location>
        <begin position="558"/>
        <end position="651"/>
    </location>
</feature>
<dbReference type="GeneID" id="106568394"/>
<feature type="repeat" description="CSPG" evidence="5">
    <location>
        <begin position="1718"/>
        <end position="1817"/>
    </location>
</feature>
<feature type="domain" description="Laminin G" evidence="9">
    <location>
        <begin position="26"/>
        <end position="202"/>
    </location>
</feature>
<evidence type="ECO:0000256" key="2">
    <source>
        <dbReference type="ARBA" id="ARBA00022737"/>
    </source>
</evidence>
<dbReference type="PROSITE" id="PS51854">
    <property type="entry name" value="CSPG"/>
    <property type="match status" value="13"/>
</dbReference>
<proteinExistence type="predicted"/>
<comment type="caution">
    <text evidence="4">Lacks conserved residue(s) required for the propagation of feature annotation.</text>
</comment>
<feature type="repeat" description="CSPG" evidence="5">
    <location>
        <begin position="670"/>
        <end position="768"/>
    </location>
</feature>
<feature type="repeat" description="CSPG" evidence="5">
    <location>
        <begin position="1960"/>
        <end position="2049"/>
    </location>
</feature>
<feature type="compositionally biased region" description="Basic residues" evidence="6">
    <location>
        <begin position="2243"/>
        <end position="2252"/>
    </location>
</feature>
<feature type="repeat" description="CSPG" evidence="5">
    <location>
        <begin position="1485"/>
        <end position="1575"/>
    </location>
</feature>
<dbReference type="InterPro" id="IPR039005">
    <property type="entry name" value="CSPG_rpt"/>
</dbReference>
<dbReference type="CDD" id="cd00110">
    <property type="entry name" value="LamG"/>
    <property type="match status" value="2"/>
</dbReference>
<evidence type="ECO:0000313" key="11">
    <source>
        <dbReference type="RefSeq" id="XP_013994177.1"/>
    </source>
</evidence>
<keyword evidence="1 8" id="KW-0732">Signal</keyword>
<dbReference type="PROSITE" id="PS50025">
    <property type="entry name" value="LAM_G_DOMAIN"/>
    <property type="match status" value="2"/>
</dbReference>
<feature type="compositionally biased region" description="Low complexity" evidence="6">
    <location>
        <begin position="2218"/>
        <end position="2228"/>
    </location>
</feature>
<dbReference type="PaxDb" id="8030-ENSSSAP00000023216"/>
<feature type="repeat" description="CSPG" evidence="5">
    <location>
        <begin position="1032"/>
        <end position="1124"/>
    </location>
</feature>
<feature type="repeat" description="CSPG" evidence="5">
    <location>
        <begin position="1368"/>
        <end position="1461"/>
    </location>
</feature>
<feature type="domain" description="Laminin G" evidence="9">
    <location>
        <begin position="212"/>
        <end position="392"/>
    </location>
</feature>
<feature type="repeat" description="CSPG" evidence="5">
    <location>
        <begin position="900"/>
        <end position="994"/>
    </location>
</feature>
<dbReference type="Pfam" id="PF02210">
    <property type="entry name" value="Laminin_G_2"/>
    <property type="match status" value="2"/>
</dbReference>
<feature type="chain" id="PRO_5010219136" evidence="8">
    <location>
        <begin position="29"/>
        <end position="2439"/>
    </location>
</feature>
<sequence>METFLMLLNELFIIKLLLMFLSSGQVLGASFYGDGYVQLRTVELSSRTSLHVRFRTSSHSGLLFMAAGETDFLLLELHSGRLQVQLDLGSGERTLRSEKGVHLNDLAWHSVELQHDQHNVTLTVDRHSHTSVRIPGPDLDLSVHDGLFVGGTVGLDKPYLHSDDAKGFRGCVDEVLFNQHNLLSSLRPYSGYKSVHEVSLGCSSQFSAGEDDPISFFSSRAYMSLPPWDVPQEGVLECEVHTSSEEGIVLYSSAHQSDFIAMEIQEGTLVVVVGNGGTRTELHSLTFVNNQKWHRVKLHLLPHSLQLTVGEEIVNHSLGAHSESLQLRGPLYMGGVDDRSRLEARKAGLLSFNGKRLAGGGSFKGCLRDIRVNAQRMGLPHAVVTKDISVGCELEKLPEAITTVSPTAVLSVTLPLVHHHGSDRDRKKPGQNFLVLKDLVVPEGGKALLESKHIKVNLEFRKLGIRQSQIMFRIEEQPVHGQLRLDVDHSDQDEDWTFSMLDLWHGRVIYVHGGSEDPQDFFMFSVFTNSKKEIPFYLKGNKLHRFNISVTPVNDAPELSLPEGSLFILLENSKRHLNMDVLRATDLDSNSTDLVFTVLGNHNAEAGLLENQDYPGTAITTFSQPDLEEGKVSYVHTGGLVRNSRMAVRVSDGDKVSNTVVLRIMAVQLEHKVANNTGVEVDQGGAAVISSQHLAMQVNVVKQGFDIRYDVVEAPRYGELQRLHSSGEWKPTFVFSQKLLEKERIRYLNTFQEIRTSNVTDQFKCRVSVGSAVTDELVFHITVRWIHVKVTRSKMEVSGVRKVLSNEELCVVSKGMKLHDSELHFRMLSLPKKGQLVFKDKVLMKNSTFSQKNISDHMVKYEVTGRPHEDTRDSFRFQVVSKHAHSGGYDFRINIKADVHSLILTNKGLSILEGESKVITKDLLFAETVGVKAALYTLTSSPKHGKLKRINLSNSTSINDNITAFTNQDIVEDRIMYVHDGSETTEDAFTFHTTIAKHTKAHNHKRTHSKKENTHTIDDIFNISIALVNDEKPVRVVDKVFHVARGRQRLLTLDDLRYHDADSDFDDSQLVYTRRGIPMGDLVLVNDTGHKLYQFSQEDLQQRRVLFIHRGVSFGRFVLFVSDGKHYTSTLLEVIAQDPYIQVENSTGLLVQKGHVAILGSANFSVFTNLDVRDDEEVVYQVFLPPRHGHLFHNNVKVDRFTQHDLKLGSVQYRHDDSMNLADSFNFTVSVKEVRLDASIGVRVYLESHQQPPTVLYNHIVVVEEGKSVKINRGDLEVTHKDSLPSEIVYKVKTAPSHGFLRRSTQGEDRPYQGSREETIQSFSQEDVNMGHIQYLQVDSDQTHDSFLLDASNGITVVHDIRVSVDIIPIHIPLNVFNVTLEEGSSTALTKEVLQVTNRHFSQVDFFYHVSEPPSHGHIEHARIPGLSIPFFTRKQVDSGHIYYVHDGSDTLSDNFTIIANDTDTRKHSQPCMVFVHVTPVNDEAPVITANRILRVWVNSVTEISVDDLSAEDSDSPPEDLEFIVTPPSNGHLALKSAPSRHILNFTQTHTLHGQLVFVHSGALSGGFHFQVNDGVNFAPRQIFSTTARSLVLSLERNHALTVFPGSVNTISQNNLLVVTNDNGDMGGNHSILYSVTSPPKLGRLLRKQTDNSTAEISSFTQDMVNEGSISYDQTHPESLGWMTTDSFTFTVSSSPVSLQPQVFHIHISYEHAPAERNTILTANTGAVVTEGGRVVIDKMQLDSSNLLGKLLEPQRRSYEVWYHVTSLPQHGIITVGERNLTSAKPNFSQFILDKFGITYQHDDSETTQDFFTFEVWLNRKGQPPQRPSEPSLIITESFDLTVTPVNDQPPLLRTKAPSLRLVQGDTVVISPENLLVEDLDTPPEEIHYKVISKPINGFLSLGEQLNETVSAFTQADINHGRVHFSQDGEPSSGVFYFSVTDGFHRPLYKLFNLEVTAATVSMVNNTGLRLVQGQTTATLTTEHLAAETNGRHSVTIHYRVTTPPQHGSLLMSDLPVSEFNQEDLHSCRLSYHMTDLTSSSDSFEFTVSTPESNMTAQTVNVTVRPLIHFSERVLIPSGIAVKLRKDYLDATDLATLSGSDPVFHILSPPKHGKLVKVTFDLSDGANHSVESFTFRDVVQGRVALQETLAQQRHSNNIADQSTSLLSQLGTADHNTTEIHVSMLNDSFSFLLRADNVQPAVGEFLFTIVPYEESLNHTTRSPGRNRTTGGRGTTIHSATHPHTTNHKTHNKTLQKQFKARHHWGNQTRGGHPMIPIVPGNTHGKHNIHGPHRITPVLVESLPRPASDPLLLILPFLACLLLIVILVVLILVLRHRREKRALSRGLIQELAAAAGDGGPEGSPYLGRPERSIAVPSVVVTPLLGPNSCPSTPVLNVLRRGTLAPRDPCLLLWAVDAVPDMVQDQHCQHPEPTLRDNQYWV</sequence>
<dbReference type="InterPro" id="IPR001791">
    <property type="entry name" value="Laminin_G"/>
</dbReference>
<feature type="repeat" description="CSPG" evidence="5">
    <location>
        <begin position="430"/>
        <end position="527"/>
    </location>
</feature>
<keyword evidence="7" id="KW-0472">Membrane</keyword>
<feature type="signal peptide" evidence="8">
    <location>
        <begin position="1"/>
        <end position="28"/>
    </location>
</feature>
<gene>
    <name evidence="11" type="primary">LOC106568394</name>
</gene>
<evidence type="ECO:0000256" key="4">
    <source>
        <dbReference type="PROSITE-ProRule" id="PRU00122"/>
    </source>
</evidence>
<dbReference type="PANTHER" id="PTHR45739">
    <property type="entry name" value="MATRIX PROTEIN, PUTATIVE-RELATED"/>
    <property type="match status" value="1"/>
</dbReference>
<feature type="repeat" description="CSPG" evidence="5">
    <location>
        <begin position="1851"/>
        <end position="1943"/>
    </location>
</feature>
<dbReference type="OrthoDB" id="9026019at2759"/>
<evidence type="ECO:0000259" key="9">
    <source>
        <dbReference type="PROSITE" id="PS50025"/>
    </source>
</evidence>
<organism evidence="10 11">
    <name type="scientific">Salmo salar</name>
    <name type="common">Atlantic salmon</name>
    <dbReference type="NCBI Taxonomy" id="8030"/>
    <lineage>
        <taxon>Eukaryota</taxon>
        <taxon>Metazoa</taxon>
        <taxon>Chordata</taxon>
        <taxon>Craniata</taxon>
        <taxon>Vertebrata</taxon>
        <taxon>Euteleostomi</taxon>
        <taxon>Actinopterygii</taxon>
        <taxon>Neopterygii</taxon>
        <taxon>Teleostei</taxon>
        <taxon>Protacanthopterygii</taxon>
        <taxon>Salmoniformes</taxon>
        <taxon>Salmonidae</taxon>
        <taxon>Salmoninae</taxon>
        <taxon>Salmo</taxon>
    </lineage>
</organism>
<dbReference type="RefSeq" id="XP_013994177.1">
    <property type="nucleotide sequence ID" value="XM_014138702.2"/>
</dbReference>
<dbReference type="SMART" id="SM00282">
    <property type="entry name" value="LamG"/>
    <property type="match status" value="2"/>
</dbReference>
<evidence type="ECO:0000256" key="6">
    <source>
        <dbReference type="SAM" id="MobiDB-lite"/>
    </source>
</evidence>
<name>A0A1S3LTB1_SALSA</name>
<keyword evidence="2" id="KW-0677">Repeat</keyword>
<keyword evidence="7" id="KW-1133">Transmembrane helix</keyword>
<dbReference type="STRING" id="8030.ENSSSAP00000023216"/>
<dbReference type="Pfam" id="PF16184">
    <property type="entry name" value="Cadherin_3"/>
    <property type="match status" value="14"/>
</dbReference>
<evidence type="ECO:0000256" key="7">
    <source>
        <dbReference type="SAM" id="Phobius"/>
    </source>
</evidence>
<evidence type="ECO:0000256" key="1">
    <source>
        <dbReference type="ARBA" id="ARBA00022729"/>
    </source>
</evidence>
<keyword evidence="10" id="KW-1185">Reference proteome</keyword>
<dbReference type="InterPro" id="IPR013320">
    <property type="entry name" value="ConA-like_dom_sf"/>
</dbReference>
<reference evidence="11" key="1">
    <citation type="submission" date="2025-08" db="UniProtKB">
        <authorList>
            <consortium name="RefSeq"/>
        </authorList>
    </citation>
    <scope>IDENTIFICATION</scope>
</reference>
<evidence type="ECO:0000256" key="8">
    <source>
        <dbReference type="SAM" id="SignalP"/>
    </source>
</evidence>
<keyword evidence="3" id="KW-0325">Glycoprotein</keyword>
<feature type="region of interest" description="Disordered" evidence="6">
    <location>
        <begin position="2216"/>
        <end position="2252"/>
    </location>
</feature>
<dbReference type="KEGG" id="sasa:106568394"/>
<dbReference type="GO" id="GO:0009653">
    <property type="term" value="P:anatomical structure morphogenesis"/>
    <property type="evidence" value="ECO:0007669"/>
    <property type="project" value="TreeGrafter"/>
</dbReference>
<dbReference type="PANTHER" id="PTHR45739:SF12">
    <property type="entry name" value="CHONDROITIN SULFATE PROTEOGLYCAN 4-LIKE ISOFORM X2"/>
    <property type="match status" value="1"/>
</dbReference>
<feature type="repeat" description="CSPG" evidence="5">
    <location>
        <begin position="1252"/>
        <end position="1352"/>
    </location>
</feature>
<feature type="repeat" description="CSPG" evidence="5">
    <location>
        <begin position="1140"/>
        <end position="1230"/>
    </location>
</feature>
<feature type="repeat" description="CSPG" evidence="5">
    <location>
        <begin position="1592"/>
        <end position="1693"/>
    </location>
</feature>
<accession>A0A1S3LTB1</accession>
<dbReference type="SUPFAM" id="SSF49899">
    <property type="entry name" value="Concanavalin A-like lectins/glucanases"/>
    <property type="match status" value="2"/>
</dbReference>
<dbReference type="InterPro" id="IPR051561">
    <property type="entry name" value="FRAS1_ECM"/>
</dbReference>
<feature type="transmembrane region" description="Helical" evidence="7">
    <location>
        <begin position="2309"/>
        <end position="2332"/>
    </location>
</feature>
<evidence type="ECO:0000256" key="5">
    <source>
        <dbReference type="PROSITE-ProRule" id="PRU01201"/>
    </source>
</evidence>
<evidence type="ECO:0000256" key="3">
    <source>
        <dbReference type="ARBA" id="ARBA00023180"/>
    </source>
</evidence>
<keyword evidence="7" id="KW-0812">Transmembrane</keyword>
<dbReference type="Gene3D" id="2.60.120.200">
    <property type="match status" value="2"/>
</dbReference>
<dbReference type="Proteomes" id="UP001652741">
    <property type="component" value="Chromosome ssa13"/>
</dbReference>
<protein>
    <submittedName>
        <fullName evidence="11">Chondroitin sulfate proteoglycan 4</fullName>
    </submittedName>
</protein>
<evidence type="ECO:0000313" key="10">
    <source>
        <dbReference type="Proteomes" id="UP001652741"/>
    </source>
</evidence>